<keyword evidence="2" id="KW-1185">Reference proteome</keyword>
<dbReference type="EMBL" id="BAEQ01000048">
    <property type="protein sequence ID" value="GAC29634.1"/>
    <property type="molecule type" value="Genomic_DNA"/>
</dbReference>
<protein>
    <submittedName>
        <fullName evidence="1">Uncharacterized protein</fullName>
    </submittedName>
</protein>
<sequence length="52" mass="5870">MNKQFIDAAGFFEAAILFEGNPWDILEKDAKVRSTLPISYILTLLVARTQGR</sequence>
<accession>K6YA53</accession>
<gene>
    <name evidence="1" type="ORF">GPAL_2783</name>
</gene>
<name>K6YA53_9ALTE</name>
<reference evidence="2" key="1">
    <citation type="journal article" date="2014" name="Environ. Microbiol.">
        <title>Comparative genomics of the marine bacterial genus Glaciecola reveals the high degree of genomic diversity and genomic characteristic for cold adaptation.</title>
        <authorList>
            <person name="Qin Q.L."/>
            <person name="Xie B.B."/>
            <person name="Yu Y."/>
            <person name="Shu Y.L."/>
            <person name="Rong J.C."/>
            <person name="Zhang Y.J."/>
            <person name="Zhao D.L."/>
            <person name="Chen X.L."/>
            <person name="Zhang X.Y."/>
            <person name="Chen B."/>
            <person name="Zhou B.C."/>
            <person name="Zhang Y.Z."/>
        </authorList>
    </citation>
    <scope>NUCLEOTIDE SEQUENCE [LARGE SCALE GENOMIC DNA]</scope>
    <source>
        <strain evidence="2">ACAM 615</strain>
    </source>
</reference>
<organism evidence="1 2">
    <name type="scientific">Brumicola pallidula DSM 14239 = ACAM 615</name>
    <dbReference type="NCBI Taxonomy" id="1121922"/>
    <lineage>
        <taxon>Bacteria</taxon>
        <taxon>Pseudomonadati</taxon>
        <taxon>Pseudomonadota</taxon>
        <taxon>Gammaproteobacteria</taxon>
        <taxon>Alteromonadales</taxon>
        <taxon>Alteromonadaceae</taxon>
        <taxon>Brumicola</taxon>
    </lineage>
</organism>
<evidence type="ECO:0000313" key="2">
    <source>
        <dbReference type="Proteomes" id="UP000006251"/>
    </source>
</evidence>
<dbReference type="AlphaFoldDB" id="K6YA53"/>
<dbReference type="RefSeq" id="WP_006012841.1">
    <property type="nucleotide sequence ID" value="NZ_AUAV01000005.1"/>
</dbReference>
<dbReference type="Proteomes" id="UP000006251">
    <property type="component" value="Unassembled WGS sequence"/>
</dbReference>
<comment type="caution">
    <text evidence="1">The sequence shown here is derived from an EMBL/GenBank/DDBJ whole genome shotgun (WGS) entry which is preliminary data.</text>
</comment>
<evidence type="ECO:0000313" key="1">
    <source>
        <dbReference type="EMBL" id="GAC29634.1"/>
    </source>
</evidence>
<proteinExistence type="predicted"/>